<reference evidence="1 2" key="1">
    <citation type="submission" date="2017-05" db="EMBL/GenBank/DDBJ databases">
        <authorList>
            <person name="Varghese N."/>
            <person name="Submissions S."/>
        </authorList>
    </citation>
    <scope>NUCLEOTIDE SEQUENCE [LARGE SCALE GENOMIC DNA]</scope>
    <source>
        <strain evidence="1 2">DSM 26001</strain>
    </source>
</reference>
<dbReference type="Proteomes" id="UP001158049">
    <property type="component" value="Unassembled WGS sequence"/>
</dbReference>
<gene>
    <name evidence="1" type="ORF">SAMN06295970_11777</name>
</gene>
<organism evidence="1 2">
    <name type="scientific">Noviherbaspirillum suwonense</name>
    <dbReference type="NCBI Taxonomy" id="1224511"/>
    <lineage>
        <taxon>Bacteria</taxon>
        <taxon>Pseudomonadati</taxon>
        <taxon>Pseudomonadota</taxon>
        <taxon>Betaproteobacteria</taxon>
        <taxon>Burkholderiales</taxon>
        <taxon>Oxalobacteraceae</taxon>
        <taxon>Noviherbaspirillum</taxon>
    </lineage>
</organism>
<evidence type="ECO:0000313" key="1">
    <source>
        <dbReference type="EMBL" id="SMP71832.1"/>
    </source>
</evidence>
<sequence length="78" mass="8579">MLTHTVIPRGGRYLVVYPTPGCDVPTPVCSCATEAQALAESERLNQQQVDRAAAIAEEQRLCGLFRIHSQTLCAEHQQ</sequence>
<keyword evidence="2" id="KW-1185">Reference proteome</keyword>
<name>A0ABY1QIG1_9BURK</name>
<accession>A0ABY1QIG1</accession>
<evidence type="ECO:0000313" key="2">
    <source>
        <dbReference type="Proteomes" id="UP001158049"/>
    </source>
</evidence>
<dbReference type="EMBL" id="FXUL01000017">
    <property type="protein sequence ID" value="SMP71832.1"/>
    <property type="molecule type" value="Genomic_DNA"/>
</dbReference>
<protein>
    <submittedName>
        <fullName evidence="1">Uncharacterized protein</fullName>
    </submittedName>
</protein>
<dbReference type="RefSeq" id="WP_283443974.1">
    <property type="nucleotide sequence ID" value="NZ_FXUL01000017.1"/>
</dbReference>
<proteinExistence type="predicted"/>
<comment type="caution">
    <text evidence="1">The sequence shown here is derived from an EMBL/GenBank/DDBJ whole genome shotgun (WGS) entry which is preliminary data.</text>
</comment>